<dbReference type="PANTHER" id="PTHR11011">
    <property type="entry name" value="MALE STERILITY PROTEIN 2-RELATED"/>
    <property type="match status" value="1"/>
</dbReference>
<name>A0A382QXJ0_9ZZZZ</name>
<dbReference type="CDD" id="cd09071">
    <property type="entry name" value="FAR_C"/>
    <property type="match status" value="1"/>
</dbReference>
<evidence type="ECO:0000256" key="1">
    <source>
        <dbReference type="ARBA" id="ARBA00005928"/>
    </source>
</evidence>
<feature type="domain" description="Thioester reductase (TE)" evidence="5">
    <location>
        <begin position="53"/>
        <end position="164"/>
    </location>
</feature>
<dbReference type="InterPro" id="IPR013120">
    <property type="entry name" value="FAR_NAD-bd"/>
</dbReference>
<keyword evidence="2" id="KW-0444">Lipid biosynthesis</keyword>
<dbReference type="InterPro" id="IPR033640">
    <property type="entry name" value="FAR_C"/>
</dbReference>
<gene>
    <name evidence="6" type="ORF">METZ01_LOCUS342439</name>
</gene>
<proteinExistence type="inferred from homology"/>
<comment type="similarity">
    <text evidence="1">Belongs to the fatty acyl-CoA reductase family.</text>
</comment>
<sequence length="328" mass="37694">HPPYEDLAKELSGKEYPVPKTFEAEVEGMIEIGQQIREKIAQTDDSSQRFGVNTEKSAKKWLENQLVEAGRNHALMRGWHDIYTYTKALGEEMVSRMRGDLPVAIIRPSIIESSLEEPSPGWLAGLRMADPIIIGFGKGRLPDFPATPNITLDIIPVDIVVNATLAAAARSYENGGIEVYHITSGYTNPLSFQRLHDLTMEYFREFPMVDKGNPISVSAWKFPSKEKFSREFEGKLRYLSMLSWILKKIPTKWASKKNRRIAVLQNAIERLLYYADIYGPYANLNFDFEARKVNELHQFLSPEEQYAYHFDPSRIDWKHYLQQIHIPG</sequence>
<evidence type="ECO:0000259" key="5">
    <source>
        <dbReference type="Pfam" id="PF07993"/>
    </source>
</evidence>
<feature type="non-terminal residue" evidence="6">
    <location>
        <position position="1"/>
    </location>
</feature>
<dbReference type="SUPFAM" id="SSF51735">
    <property type="entry name" value="NAD(P)-binding Rossmann-fold domains"/>
    <property type="match status" value="1"/>
</dbReference>
<evidence type="ECO:0000256" key="3">
    <source>
        <dbReference type="ARBA" id="ARBA00023098"/>
    </source>
</evidence>
<dbReference type="EMBL" id="UINC01117271">
    <property type="protein sequence ID" value="SVC89585.1"/>
    <property type="molecule type" value="Genomic_DNA"/>
</dbReference>
<dbReference type="Gene3D" id="3.40.50.720">
    <property type="entry name" value="NAD(P)-binding Rossmann-like Domain"/>
    <property type="match status" value="1"/>
</dbReference>
<accession>A0A382QXJ0</accession>
<keyword evidence="3" id="KW-0443">Lipid metabolism</keyword>
<evidence type="ECO:0000256" key="2">
    <source>
        <dbReference type="ARBA" id="ARBA00022516"/>
    </source>
</evidence>
<dbReference type="InterPro" id="IPR036291">
    <property type="entry name" value="NAD(P)-bd_dom_sf"/>
</dbReference>
<dbReference type="GO" id="GO:0035336">
    <property type="term" value="P:long-chain fatty-acyl-CoA metabolic process"/>
    <property type="evidence" value="ECO:0007669"/>
    <property type="project" value="TreeGrafter"/>
</dbReference>
<reference evidence="6" key="1">
    <citation type="submission" date="2018-05" db="EMBL/GenBank/DDBJ databases">
        <authorList>
            <person name="Lanie J.A."/>
            <person name="Ng W.-L."/>
            <person name="Kazmierczak K.M."/>
            <person name="Andrzejewski T.M."/>
            <person name="Davidsen T.M."/>
            <person name="Wayne K.J."/>
            <person name="Tettelin H."/>
            <person name="Glass J.I."/>
            <person name="Rusch D."/>
            <person name="Podicherti R."/>
            <person name="Tsui H.-C.T."/>
            <person name="Winkler M.E."/>
        </authorList>
    </citation>
    <scope>NUCLEOTIDE SEQUENCE</scope>
</reference>
<organism evidence="6">
    <name type="scientific">marine metagenome</name>
    <dbReference type="NCBI Taxonomy" id="408172"/>
    <lineage>
        <taxon>unclassified sequences</taxon>
        <taxon>metagenomes</taxon>
        <taxon>ecological metagenomes</taxon>
    </lineage>
</organism>
<dbReference type="AlphaFoldDB" id="A0A382QXJ0"/>
<evidence type="ECO:0000313" key="6">
    <source>
        <dbReference type="EMBL" id="SVC89585.1"/>
    </source>
</evidence>
<feature type="domain" description="Fatty acyl-CoA reductase C-terminal" evidence="4">
    <location>
        <begin position="263"/>
        <end position="328"/>
    </location>
</feature>
<dbReference type="Pfam" id="PF07993">
    <property type="entry name" value="NAD_binding_4"/>
    <property type="match status" value="1"/>
</dbReference>
<feature type="non-terminal residue" evidence="6">
    <location>
        <position position="328"/>
    </location>
</feature>
<evidence type="ECO:0008006" key="7">
    <source>
        <dbReference type="Google" id="ProtNLM"/>
    </source>
</evidence>
<dbReference type="Pfam" id="PF03015">
    <property type="entry name" value="Sterile"/>
    <property type="match status" value="1"/>
</dbReference>
<protein>
    <recommendedName>
        <fullName evidence="7">Fatty acyl-CoA reductase</fullName>
    </recommendedName>
</protein>
<evidence type="ECO:0000259" key="4">
    <source>
        <dbReference type="Pfam" id="PF03015"/>
    </source>
</evidence>
<dbReference type="GO" id="GO:0080019">
    <property type="term" value="F:alcohol-forming very long-chain fatty acyl-CoA reductase activity"/>
    <property type="evidence" value="ECO:0007669"/>
    <property type="project" value="InterPro"/>
</dbReference>
<dbReference type="GO" id="GO:0010345">
    <property type="term" value="P:suberin biosynthetic process"/>
    <property type="evidence" value="ECO:0007669"/>
    <property type="project" value="TreeGrafter"/>
</dbReference>
<dbReference type="PANTHER" id="PTHR11011:SF45">
    <property type="entry name" value="FATTY ACYL-COA REDUCTASE CG8306-RELATED"/>
    <property type="match status" value="1"/>
</dbReference>
<dbReference type="InterPro" id="IPR026055">
    <property type="entry name" value="FAR"/>
</dbReference>